<dbReference type="PANTHER" id="PTHR36442">
    <property type="entry name" value="CYCLIC-DI-AMP PHOSPHODIESTERASE PGPH"/>
    <property type="match status" value="1"/>
</dbReference>
<dbReference type="Proteomes" id="UP000295504">
    <property type="component" value="Unassembled WGS sequence"/>
</dbReference>
<feature type="transmembrane region" description="Helical" evidence="1">
    <location>
        <begin position="26"/>
        <end position="45"/>
    </location>
</feature>
<dbReference type="InterPro" id="IPR003607">
    <property type="entry name" value="HD/PDEase_dom"/>
</dbReference>
<dbReference type="RefSeq" id="WP_132847297.1">
    <property type="nucleotide sequence ID" value="NZ_CP058648.1"/>
</dbReference>
<dbReference type="Pfam" id="PF01966">
    <property type="entry name" value="HD"/>
    <property type="match status" value="1"/>
</dbReference>
<feature type="domain" description="HD/PDEase" evidence="2">
    <location>
        <begin position="476"/>
        <end position="633"/>
    </location>
</feature>
<dbReference type="InterPro" id="IPR011621">
    <property type="entry name" value="Metal-dep_PHydrolase_7TM_intra"/>
</dbReference>
<proteinExistence type="predicted"/>
<organism evidence="3 4">
    <name type="scientific">Serpentinicella alkaliphila</name>
    <dbReference type="NCBI Taxonomy" id="1734049"/>
    <lineage>
        <taxon>Bacteria</taxon>
        <taxon>Bacillati</taxon>
        <taxon>Bacillota</taxon>
        <taxon>Clostridia</taxon>
        <taxon>Peptostreptococcales</taxon>
        <taxon>Natronincolaceae</taxon>
        <taxon>Serpentinicella</taxon>
    </lineage>
</organism>
<dbReference type="PANTHER" id="PTHR36442:SF1">
    <property type="entry name" value="CYCLIC-DI-AMP PHOSPHODIESTERASE PGPH"/>
    <property type="match status" value="1"/>
</dbReference>
<feature type="transmembrane region" description="Helical" evidence="1">
    <location>
        <begin position="270"/>
        <end position="293"/>
    </location>
</feature>
<feature type="transmembrane region" description="Helical" evidence="1">
    <location>
        <begin position="427"/>
        <end position="447"/>
    </location>
</feature>
<name>A0A4R2U2U1_9FIRM</name>
<dbReference type="Gene3D" id="1.10.3210.10">
    <property type="entry name" value="Hypothetical protein af1432"/>
    <property type="match status" value="1"/>
</dbReference>
<feature type="transmembrane region" description="Helical" evidence="1">
    <location>
        <begin position="393"/>
        <end position="415"/>
    </location>
</feature>
<evidence type="ECO:0000313" key="3">
    <source>
        <dbReference type="EMBL" id="TCQ08135.1"/>
    </source>
</evidence>
<evidence type="ECO:0000313" key="4">
    <source>
        <dbReference type="Proteomes" id="UP000295504"/>
    </source>
</evidence>
<dbReference type="Pfam" id="PF07697">
    <property type="entry name" value="7TMR-HDED"/>
    <property type="match status" value="1"/>
</dbReference>
<dbReference type="OrthoDB" id="9806952at2"/>
<feature type="transmembrane region" description="Helical" evidence="1">
    <location>
        <begin position="336"/>
        <end position="360"/>
    </location>
</feature>
<reference evidence="3 4" key="1">
    <citation type="submission" date="2019-03" db="EMBL/GenBank/DDBJ databases">
        <title>Genomic Encyclopedia of Type Strains, Phase IV (KMG-IV): sequencing the most valuable type-strain genomes for metagenomic binning, comparative biology and taxonomic classification.</title>
        <authorList>
            <person name="Goeker M."/>
        </authorList>
    </citation>
    <scope>NUCLEOTIDE SEQUENCE [LARGE SCALE GENOMIC DNA]</scope>
    <source>
        <strain evidence="3 4">DSM 100013</strain>
    </source>
</reference>
<dbReference type="SUPFAM" id="SSF109604">
    <property type="entry name" value="HD-domain/PDEase-like"/>
    <property type="match status" value="1"/>
</dbReference>
<accession>A0A4R2U2U1</accession>
<evidence type="ECO:0000256" key="1">
    <source>
        <dbReference type="SAM" id="Phobius"/>
    </source>
</evidence>
<dbReference type="SMART" id="SM00471">
    <property type="entry name" value="HDc"/>
    <property type="match status" value="1"/>
</dbReference>
<protein>
    <recommendedName>
        <fullName evidence="2">HD/PDEase domain-containing protein</fullName>
    </recommendedName>
</protein>
<feature type="transmembrane region" description="Helical" evidence="1">
    <location>
        <begin position="305"/>
        <end position="330"/>
    </location>
</feature>
<dbReference type="CDD" id="cd00077">
    <property type="entry name" value="HDc"/>
    <property type="match status" value="1"/>
</dbReference>
<dbReference type="AlphaFoldDB" id="A0A4R2U2U1"/>
<comment type="caution">
    <text evidence="3">The sequence shown here is derived from an EMBL/GenBank/DDBJ whole genome shotgun (WGS) entry which is preliminary data.</text>
</comment>
<keyword evidence="4" id="KW-1185">Reference proteome</keyword>
<evidence type="ECO:0000259" key="2">
    <source>
        <dbReference type="SMART" id="SM00471"/>
    </source>
</evidence>
<keyword evidence="1" id="KW-1133">Transmembrane helix</keyword>
<gene>
    <name evidence="3" type="ORF">EDD79_1001224</name>
</gene>
<dbReference type="InterPro" id="IPR006675">
    <property type="entry name" value="HDIG_dom"/>
</dbReference>
<keyword evidence="1" id="KW-0812">Transmembrane</keyword>
<dbReference type="InterPro" id="IPR011624">
    <property type="entry name" value="Metal-dep_PHydrolase_7TM_extra"/>
</dbReference>
<dbReference type="EMBL" id="SLYC01000001">
    <property type="protein sequence ID" value="TCQ08135.1"/>
    <property type="molecule type" value="Genomic_DNA"/>
</dbReference>
<dbReference type="InterPro" id="IPR006674">
    <property type="entry name" value="HD_domain"/>
</dbReference>
<feature type="transmembrane region" description="Helical" evidence="1">
    <location>
        <begin position="367"/>
        <end position="387"/>
    </location>
</feature>
<dbReference type="Pfam" id="PF07698">
    <property type="entry name" value="7TM-7TMR_HD"/>
    <property type="match status" value="1"/>
</dbReference>
<dbReference type="NCBIfam" id="TIGR00277">
    <property type="entry name" value="HDIG"/>
    <property type="match status" value="1"/>
</dbReference>
<dbReference type="InterPro" id="IPR052722">
    <property type="entry name" value="PgpH_phosphodiesterase"/>
</dbReference>
<keyword evidence="1" id="KW-0472">Membrane</keyword>
<sequence length="702" mass="79338">MANKIMDKLNNTFIGRLFKRRQIQQFFVALIFLISITAILANHLIPEKFDLNLGETATINIYSPKDIENKWETERLRSEAAESVDLIYKVDLGVHLEVKREIESYLSYIYSVKDNSELENDEKINALINNNTYDLTEETFQAILNTSNEKLKYLETYIYEIVAQNMNTGLKVEDLQRQKNDIREFVLNISDFSVPKREFAISLINTAIRPNQFLDLELTQQKKQEAMESIPKVMVKKGDLIIEQGEVITLDKYKLLGELSILEEENKIDFMLYLGILLIGIAFELLIIAYIYVFNKDLLLKTDKLLMISIIFITTLIISEAIANISIYLIPVGASAMLLSILIEPRLGLLINICLTILISILTGNDIIFIVMAIVGGTVGVFSVLHTHQRSSLLLSGLVVGIVNVAIIIGIWFIYSNEFAKVISLTIYGFINGVLCAILTIGTLPLWENLFGIVTPLKLLELANPNHPLLKKLLLETPGTYHHSIIVGNLSESATDAVGGNPLLARVGAFYHDIGKTKRPYFFKENQLTSENPHDKINPSLSSLIITGHIRDGVELAKKHKLPVEIIDFIEQHHGNTLVAYFYHKAKNDDSIDCVDEHTFRYHGPKPRTKETAIVMLADSAEAAVRSISSPTKEKIEKLVSKIIQEKLEDGQLDECDLTLKELELIKQTFIKIILGIFHERIEYPDLDVKDLKGRKASETSN</sequence>